<name>A0AAX2JDX5_9FUSO</name>
<evidence type="ECO:0000259" key="3">
    <source>
        <dbReference type="PROSITE" id="PS50983"/>
    </source>
</evidence>
<dbReference type="InterPro" id="IPR050902">
    <property type="entry name" value="ABC_Transporter_SBP"/>
</dbReference>
<dbReference type="KEGG" id="ful:C4N20_15900"/>
<dbReference type="PROSITE" id="PS50983">
    <property type="entry name" value="FE_B12_PBP"/>
    <property type="match status" value="1"/>
</dbReference>
<dbReference type="Proteomes" id="UP000249008">
    <property type="component" value="Chromosome 1"/>
</dbReference>
<dbReference type="InterPro" id="IPR002491">
    <property type="entry name" value="ABC_transptr_periplasmic_BD"/>
</dbReference>
<dbReference type="SUPFAM" id="SSF53807">
    <property type="entry name" value="Helical backbone' metal receptor"/>
    <property type="match status" value="1"/>
</dbReference>
<dbReference type="GeneID" id="78456311"/>
<proteinExistence type="predicted"/>
<feature type="signal peptide" evidence="2">
    <location>
        <begin position="1"/>
        <end position="18"/>
    </location>
</feature>
<reference evidence="4 5" key="1">
    <citation type="submission" date="2018-06" db="EMBL/GenBank/DDBJ databases">
        <authorList>
            <consortium name="Pathogen Informatics"/>
            <person name="Doyle S."/>
        </authorList>
    </citation>
    <scope>NUCLEOTIDE SEQUENCE [LARGE SCALE GENOMIC DNA]</scope>
    <source>
        <strain evidence="4 5">NCTC12112</strain>
    </source>
</reference>
<dbReference type="PANTHER" id="PTHR30535">
    <property type="entry name" value="VITAMIN B12-BINDING PROTEIN"/>
    <property type="match status" value="1"/>
</dbReference>
<accession>A0AAX2JDX5</accession>
<evidence type="ECO:0000313" key="5">
    <source>
        <dbReference type="Proteomes" id="UP000249008"/>
    </source>
</evidence>
<protein>
    <submittedName>
        <fullName evidence="4">Vitamin B12-binding protein</fullName>
    </submittedName>
</protein>
<keyword evidence="2" id="KW-0732">Signal</keyword>
<dbReference type="AlphaFoldDB" id="A0AAX2JDX5"/>
<dbReference type="EMBL" id="LS483487">
    <property type="protein sequence ID" value="SQJ04002.1"/>
    <property type="molecule type" value="Genomic_DNA"/>
</dbReference>
<keyword evidence="1" id="KW-0175">Coiled coil</keyword>
<dbReference type="Gene3D" id="3.40.50.1980">
    <property type="entry name" value="Nitrogenase molybdenum iron protein domain"/>
    <property type="match status" value="2"/>
</dbReference>
<dbReference type="PANTHER" id="PTHR30535:SF7">
    <property type="entry name" value="IRON(III) DICITRATE-BINDING PROTEIN"/>
    <property type="match status" value="1"/>
</dbReference>
<evidence type="ECO:0000256" key="2">
    <source>
        <dbReference type="SAM" id="SignalP"/>
    </source>
</evidence>
<feature type="chain" id="PRO_5043601033" evidence="2">
    <location>
        <begin position="19"/>
        <end position="286"/>
    </location>
</feature>
<evidence type="ECO:0000256" key="1">
    <source>
        <dbReference type="SAM" id="Coils"/>
    </source>
</evidence>
<gene>
    <name evidence="4" type="primary">btuF_3</name>
    <name evidence="4" type="ORF">NCTC12112_01765</name>
</gene>
<sequence length="286" mass="31772">MFKRLLLFLVILSNISFGKAPQRAVSASQFTTEILLAIGAEEQVAGTAFMDNEILPELKEKYEKIPVLSSKYPSKEVFYSVNPDFVTGWKSLSMPNNLGSVEELNGNGVEVFFMKSLESNNIDDVFDDILEFGRIFDKKNNAQKIVANMKNELEQIKEKLPKEKVTVLPYDGGESAPFVVGGGGIGNTIIELAGGENIFKDIRGSFGNGTWEKVLMADPEIILIIDYGDNTVDKKIEYLKEKSPIKDIDAVKNERFAVIRLGDISAGIRNVNAVKKLAKEFHNVEI</sequence>
<dbReference type="Pfam" id="PF01497">
    <property type="entry name" value="Peripla_BP_2"/>
    <property type="match status" value="1"/>
</dbReference>
<feature type="domain" description="Fe/B12 periplasmic-binding" evidence="3">
    <location>
        <begin position="23"/>
        <end position="286"/>
    </location>
</feature>
<evidence type="ECO:0000313" key="4">
    <source>
        <dbReference type="EMBL" id="SQJ04002.1"/>
    </source>
</evidence>
<feature type="coiled-coil region" evidence="1">
    <location>
        <begin position="139"/>
        <end position="166"/>
    </location>
</feature>
<dbReference type="RefSeq" id="WP_005980127.1">
    <property type="nucleotide sequence ID" value="NZ_CABKNW010000004.1"/>
</dbReference>
<organism evidence="4 5">
    <name type="scientific">Fusobacterium ulcerans</name>
    <dbReference type="NCBI Taxonomy" id="861"/>
    <lineage>
        <taxon>Bacteria</taxon>
        <taxon>Fusobacteriati</taxon>
        <taxon>Fusobacteriota</taxon>
        <taxon>Fusobacteriia</taxon>
        <taxon>Fusobacteriales</taxon>
        <taxon>Fusobacteriaceae</taxon>
        <taxon>Fusobacterium</taxon>
    </lineage>
</organism>